<sequence length="507" mass="54377">EGQLIRNGDRYRVEDLRLTASAPELNLKATGTVDALGNLPEFTLQVTGRSSDVAELSRALSWDWPLPVGIELAVAGSLKAVAGTVVTSDLTFTTLGQEVAGQFSGRLPSMGYVGRPDWSLDLNFDDLGSLVTELGVPWLYPAPGEFTLRSRPSGTNTKSFHVQTGLNTKELDVKATGEVTGFDAQAGFQLAYSIVSPGAPKQAEWFGLALSRVGSFEVEGSATRTAGDGQVVTGSARVVADRLGSMVAKGVFGASPDGNSKIRVAIESESMAEVAALGSFVLADVGPFRGEANIHLMPEQILLEEFHLSAGDNDLHGSIVYRSAAGYGGRAKIDGQLQSSYLNVNELLPPPERRFLFSAEPLPVRWARTHDVEVGFKVGRFLRRNYDLRSLDGKVSSQNGEVDGHSESSAFGGDLALHLMLDTRSTPYRAKYQYDWTGLSLALLPAAQKFGREVTGRVNLKGGIIGTGNSLHQIMEHGDGYLFVDLESARFLRGGMELLTTSPINIA</sequence>
<dbReference type="PANTHER" id="PTHR30441">
    <property type="entry name" value="DUF748 DOMAIN-CONTAINING PROTEIN"/>
    <property type="match status" value="1"/>
</dbReference>
<dbReference type="GO" id="GO:0005886">
    <property type="term" value="C:plasma membrane"/>
    <property type="evidence" value="ECO:0007669"/>
    <property type="project" value="TreeGrafter"/>
</dbReference>
<organism evidence="1">
    <name type="scientific">marine metagenome</name>
    <dbReference type="NCBI Taxonomy" id="408172"/>
    <lineage>
        <taxon>unclassified sequences</taxon>
        <taxon>metagenomes</taxon>
        <taxon>ecological metagenomes</taxon>
    </lineage>
</organism>
<proteinExistence type="predicted"/>
<feature type="non-terminal residue" evidence="1">
    <location>
        <position position="1"/>
    </location>
</feature>
<dbReference type="AlphaFoldDB" id="A0A382G343"/>
<protein>
    <recommendedName>
        <fullName evidence="2">AsmA-like C-terminal domain-containing protein</fullName>
    </recommendedName>
</protein>
<name>A0A382G343_9ZZZZ</name>
<dbReference type="EMBL" id="UINC01053130">
    <property type="protein sequence ID" value="SVB69282.1"/>
    <property type="molecule type" value="Genomic_DNA"/>
</dbReference>
<dbReference type="PANTHER" id="PTHR30441:SF4">
    <property type="entry name" value="PROTEIN ASMA"/>
    <property type="match status" value="1"/>
</dbReference>
<gene>
    <name evidence="1" type="ORF">METZ01_LOCUS222136</name>
</gene>
<evidence type="ECO:0000313" key="1">
    <source>
        <dbReference type="EMBL" id="SVB69282.1"/>
    </source>
</evidence>
<dbReference type="InterPro" id="IPR052894">
    <property type="entry name" value="AsmA-related"/>
</dbReference>
<reference evidence="1" key="1">
    <citation type="submission" date="2018-05" db="EMBL/GenBank/DDBJ databases">
        <authorList>
            <person name="Lanie J.A."/>
            <person name="Ng W.-L."/>
            <person name="Kazmierczak K.M."/>
            <person name="Andrzejewski T.M."/>
            <person name="Davidsen T.M."/>
            <person name="Wayne K.J."/>
            <person name="Tettelin H."/>
            <person name="Glass J.I."/>
            <person name="Rusch D."/>
            <person name="Podicherti R."/>
            <person name="Tsui H.-C.T."/>
            <person name="Winkler M.E."/>
        </authorList>
    </citation>
    <scope>NUCLEOTIDE SEQUENCE</scope>
</reference>
<dbReference type="GO" id="GO:0090313">
    <property type="term" value="P:regulation of protein targeting to membrane"/>
    <property type="evidence" value="ECO:0007669"/>
    <property type="project" value="TreeGrafter"/>
</dbReference>
<feature type="non-terminal residue" evidence="1">
    <location>
        <position position="507"/>
    </location>
</feature>
<accession>A0A382G343</accession>
<evidence type="ECO:0008006" key="2">
    <source>
        <dbReference type="Google" id="ProtNLM"/>
    </source>
</evidence>